<protein>
    <recommendedName>
        <fullName evidence="4">Portal protein</fullName>
    </recommendedName>
</protein>
<dbReference type="EMBL" id="BAAAZW010000006">
    <property type="protein sequence ID" value="GAA3963008.1"/>
    <property type="molecule type" value="Genomic_DNA"/>
</dbReference>
<evidence type="ECO:0008006" key="4">
    <source>
        <dbReference type="Google" id="ProtNLM"/>
    </source>
</evidence>
<dbReference type="RefSeq" id="WP_344784025.1">
    <property type="nucleotide sequence ID" value="NZ_BAAAZW010000006.1"/>
</dbReference>
<dbReference type="Pfam" id="PF06074">
    <property type="entry name" value="Portal_Mu"/>
    <property type="match status" value="1"/>
</dbReference>
<comment type="caution">
    <text evidence="2">The sequence shown here is derived from an EMBL/GenBank/DDBJ whole genome shotgun (WGS) entry which is preliminary data.</text>
</comment>
<name>A0ABP7PCG3_9ACTN</name>
<dbReference type="InterPro" id="IPR009279">
    <property type="entry name" value="Portal_Mu"/>
</dbReference>
<evidence type="ECO:0000256" key="1">
    <source>
        <dbReference type="SAM" id="MobiDB-lite"/>
    </source>
</evidence>
<evidence type="ECO:0000313" key="2">
    <source>
        <dbReference type="EMBL" id="GAA3963008.1"/>
    </source>
</evidence>
<keyword evidence="3" id="KW-1185">Reference proteome</keyword>
<sequence length="427" mass="46430">MTAPERPLPASPAVREKGYVVPDAGLMLGMTFEDWRTGEQVPELRWPFSLHVYARMAREDSRVSSLLAAINLPIRRTSWRIDPNGAPDQVVGFVARNLGLPVVGEAGDADPLPRARGRFSFSQHLAWVLDGVNPFGHSVFEQVYRYDEDLGLFWLHKLAPRPASTIEAFETARDGGLIAVVQKEAHAGQTARLPVKRLVVYTRDMEPGQWQGRSLLRPSYKHWLLKDELIRAQAVAIRRNGMGVPIGTAPEGASQDEVNALSEIAQQYRGGDNAGAALPAGADLKLLGVQGNLPNIQQAIDYHDKAIALAGLAHFLNLAGGGSYALASVQENTFVQSVQSFAEGIRDTANAHIVEDLVDVNFGPTVQAPRLVFDEIGSQQDATANALKLLVDAGLLSPDVLLEQSLRQRLGLPPRTTTDPEPSEEDA</sequence>
<accession>A0ABP7PCG3</accession>
<dbReference type="Proteomes" id="UP001418444">
    <property type="component" value="Unassembled WGS sequence"/>
</dbReference>
<gene>
    <name evidence="2" type="ORF">GCM10022231_24070</name>
</gene>
<organism evidence="2 3">
    <name type="scientific">Gordonia caeni</name>
    <dbReference type="NCBI Taxonomy" id="1007097"/>
    <lineage>
        <taxon>Bacteria</taxon>
        <taxon>Bacillati</taxon>
        <taxon>Actinomycetota</taxon>
        <taxon>Actinomycetes</taxon>
        <taxon>Mycobacteriales</taxon>
        <taxon>Gordoniaceae</taxon>
        <taxon>Gordonia</taxon>
    </lineage>
</organism>
<reference evidence="3" key="1">
    <citation type="journal article" date="2019" name="Int. J. Syst. Evol. Microbiol.">
        <title>The Global Catalogue of Microorganisms (GCM) 10K type strain sequencing project: providing services to taxonomists for standard genome sequencing and annotation.</title>
        <authorList>
            <consortium name="The Broad Institute Genomics Platform"/>
            <consortium name="The Broad Institute Genome Sequencing Center for Infectious Disease"/>
            <person name="Wu L."/>
            <person name="Ma J."/>
        </authorList>
    </citation>
    <scope>NUCLEOTIDE SEQUENCE [LARGE SCALE GENOMIC DNA]</scope>
    <source>
        <strain evidence="3">JCM 16923</strain>
    </source>
</reference>
<feature type="region of interest" description="Disordered" evidence="1">
    <location>
        <begin position="407"/>
        <end position="427"/>
    </location>
</feature>
<proteinExistence type="predicted"/>
<evidence type="ECO:0000313" key="3">
    <source>
        <dbReference type="Proteomes" id="UP001418444"/>
    </source>
</evidence>